<sequence>MTSSSSKVTGSHQPQVTGVEANEPYLQQEEPSSEDEDLEANIVIVAPQPRSSIFTKPFILLIPMATENSQLIIPNAQEPTKPLTMITIHNSIKLTPTNYLSWKTQMEVILIGYDLQKFIDGSHPAPPTTITTNNVVSTNPAYQTWLRQDKLLFGALVGTLSSTLVPLITQSKTSYEAWQILANTYARPSRGHIKQLKDHLKNITKGSQSITDYMQSIKTWADELAAL</sequence>
<evidence type="ECO:0000256" key="1">
    <source>
        <dbReference type="SAM" id="MobiDB-lite"/>
    </source>
</evidence>
<protein>
    <recommendedName>
        <fullName evidence="4">Retrovirus-related Pol polyprotein from transposon RE1</fullName>
    </recommendedName>
</protein>
<keyword evidence="3" id="KW-1185">Reference proteome</keyword>
<evidence type="ECO:0000313" key="3">
    <source>
        <dbReference type="Proteomes" id="UP001227230"/>
    </source>
</evidence>
<dbReference type="PANTHER" id="PTHR47481">
    <property type="match status" value="1"/>
</dbReference>
<dbReference type="EMBL" id="CP126649">
    <property type="protein sequence ID" value="WJZ82591.1"/>
    <property type="molecule type" value="Genomic_DNA"/>
</dbReference>
<gene>
    <name evidence="2" type="ORF">VitviT2T_002336</name>
</gene>
<reference evidence="2 3" key="1">
    <citation type="journal article" date="2023" name="Hortic Res">
        <title>The complete reference genome for grapevine (Vitis vinifera L.) genetics and breeding.</title>
        <authorList>
            <person name="Shi X."/>
            <person name="Cao S."/>
            <person name="Wang X."/>
            <person name="Huang S."/>
            <person name="Wang Y."/>
            <person name="Liu Z."/>
            <person name="Liu W."/>
            <person name="Leng X."/>
            <person name="Peng Y."/>
            <person name="Wang N."/>
            <person name="Wang Y."/>
            <person name="Ma Z."/>
            <person name="Xu X."/>
            <person name="Zhang F."/>
            <person name="Xue H."/>
            <person name="Zhong H."/>
            <person name="Wang Y."/>
            <person name="Zhang K."/>
            <person name="Velt A."/>
            <person name="Avia K."/>
            <person name="Holtgrawe D."/>
            <person name="Grimplet J."/>
            <person name="Matus J.T."/>
            <person name="Ware D."/>
            <person name="Wu X."/>
            <person name="Wang H."/>
            <person name="Liu C."/>
            <person name="Fang Y."/>
            <person name="Rustenholz C."/>
            <person name="Cheng Z."/>
            <person name="Xiao H."/>
            <person name="Zhou Y."/>
        </authorList>
    </citation>
    <scope>NUCLEOTIDE SEQUENCE [LARGE SCALE GENOMIC DNA]</scope>
    <source>
        <strain evidence="3">cv. Pinot noir / PN40024</strain>
        <tissue evidence="2">Leaf</tissue>
    </source>
</reference>
<proteinExistence type="predicted"/>
<dbReference type="Pfam" id="PF14223">
    <property type="entry name" value="Retrotran_gag_2"/>
    <property type="match status" value="1"/>
</dbReference>
<evidence type="ECO:0008006" key="4">
    <source>
        <dbReference type="Google" id="ProtNLM"/>
    </source>
</evidence>
<name>A0ABY9BIG9_VITVI</name>
<feature type="non-terminal residue" evidence="2">
    <location>
        <position position="227"/>
    </location>
</feature>
<feature type="compositionally biased region" description="Polar residues" evidence="1">
    <location>
        <begin position="1"/>
        <end position="16"/>
    </location>
</feature>
<dbReference type="Proteomes" id="UP001227230">
    <property type="component" value="Chromosome 2"/>
</dbReference>
<organism evidence="2 3">
    <name type="scientific">Vitis vinifera</name>
    <name type="common">Grape</name>
    <dbReference type="NCBI Taxonomy" id="29760"/>
    <lineage>
        <taxon>Eukaryota</taxon>
        <taxon>Viridiplantae</taxon>
        <taxon>Streptophyta</taxon>
        <taxon>Embryophyta</taxon>
        <taxon>Tracheophyta</taxon>
        <taxon>Spermatophyta</taxon>
        <taxon>Magnoliopsida</taxon>
        <taxon>eudicotyledons</taxon>
        <taxon>Gunneridae</taxon>
        <taxon>Pentapetalae</taxon>
        <taxon>rosids</taxon>
        <taxon>Vitales</taxon>
        <taxon>Vitaceae</taxon>
        <taxon>Viteae</taxon>
        <taxon>Vitis</taxon>
    </lineage>
</organism>
<dbReference type="PANTHER" id="PTHR47481:SF22">
    <property type="entry name" value="RETROTRANSPOSON GAG DOMAIN-CONTAINING PROTEIN"/>
    <property type="match status" value="1"/>
</dbReference>
<evidence type="ECO:0000313" key="2">
    <source>
        <dbReference type="EMBL" id="WJZ82591.1"/>
    </source>
</evidence>
<accession>A0ABY9BIG9</accession>
<feature type="region of interest" description="Disordered" evidence="1">
    <location>
        <begin position="1"/>
        <end position="37"/>
    </location>
</feature>